<sequence>MTRRLMVGLGIGIGLVALFAWRGSQKGEREGETPESAEVLSETEEEAMNRIEEVFESLRSADGELSSRELLSDLKMELLLMPSDEASEAIVSFLKDDSRNVATGLRFGLGLDHQLDSAPTLRVALLDWLGKIDPEKAAELAVSILSTSGDPNEWAICLRNKALGDPSQESLDFVEKKALEMIRRSDWRTKPTISYLESFDVLVHTKSTAAVPVLAEMVSDRGKEGEAVAHAAFLTLDRLVQLAPEKSMKRLMEDLSVAESRPTMLAQVVARADLRDAAQRSCVEAYLLDPERSPAEIEAFAAIFPNANFMVSDNLVSETVIPAGAELEARERAALGVIDGWMAEERFEPVRSSLERIRERLETRVVD</sequence>
<evidence type="ECO:0008006" key="3">
    <source>
        <dbReference type="Google" id="ProtNLM"/>
    </source>
</evidence>
<dbReference type="RefSeq" id="WP_338685398.1">
    <property type="nucleotide sequence ID" value="NZ_AP024702.1"/>
</dbReference>
<keyword evidence="2" id="KW-1185">Reference proteome</keyword>
<dbReference type="EMBL" id="AP024702">
    <property type="protein sequence ID" value="BCX48974.1"/>
    <property type="molecule type" value="Genomic_DNA"/>
</dbReference>
<evidence type="ECO:0000313" key="2">
    <source>
        <dbReference type="Proteomes" id="UP001374893"/>
    </source>
</evidence>
<evidence type="ECO:0000313" key="1">
    <source>
        <dbReference type="EMBL" id="BCX48974.1"/>
    </source>
</evidence>
<accession>A0ABM7RBK4</accession>
<name>A0ABM7RBK4_9BACT</name>
<reference evidence="1 2" key="1">
    <citation type="submission" date="2021-06" db="EMBL/GenBank/DDBJ databases">
        <title>Complete genome of Haloferula helveola possessing various polysaccharide degrading enzymes.</title>
        <authorList>
            <person name="Takami H."/>
            <person name="Huang C."/>
            <person name="Hamasaki K."/>
        </authorList>
    </citation>
    <scope>NUCLEOTIDE SEQUENCE [LARGE SCALE GENOMIC DNA]</scope>
    <source>
        <strain evidence="1 2">CN-1</strain>
    </source>
</reference>
<gene>
    <name evidence="1" type="ORF">HAHE_28820</name>
</gene>
<dbReference type="Proteomes" id="UP001374893">
    <property type="component" value="Chromosome"/>
</dbReference>
<protein>
    <recommendedName>
        <fullName evidence="3">HEAT repeat domain-containing protein</fullName>
    </recommendedName>
</protein>
<organism evidence="1 2">
    <name type="scientific">Haloferula helveola</name>
    <dbReference type="NCBI Taxonomy" id="490095"/>
    <lineage>
        <taxon>Bacteria</taxon>
        <taxon>Pseudomonadati</taxon>
        <taxon>Verrucomicrobiota</taxon>
        <taxon>Verrucomicrobiia</taxon>
        <taxon>Verrucomicrobiales</taxon>
        <taxon>Verrucomicrobiaceae</taxon>
        <taxon>Haloferula</taxon>
    </lineage>
</organism>
<proteinExistence type="predicted"/>